<dbReference type="InterPro" id="IPR002716">
    <property type="entry name" value="PIN_dom"/>
</dbReference>
<evidence type="ECO:0000313" key="7">
    <source>
        <dbReference type="EMBL" id="GEO15783.1"/>
    </source>
</evidence>
<accession>A0A512BV02</accession>
<evidence type="ECO:0000313" key="8">
    <source>
        <dbReference type="Proteomes" id="UP000321085"/>
    </source>
</evidence>
<keyword evidence="3 5" id="KW-0479">Metal-binding</keyword>
<evidence type="ECO:0000259" key="6">
    <source>
        <dbReference type="Pfam" id="PF01850"/>
    </source>
</evidence>
<comment type="function">
    <text evidence="5">Toxic component of a toxin-antitoxin (TA) system. An RNase.</text>
</comment>
<dbReference type="GO" id="GO:0090729">
    <property type="term" value="F:toxin activity"/>
    <property type="evidence" value="ECO:0007669"/>
    <property type="project" value="UniProtKB-KW"/>
</dbReference>
<dbReference type="GO" id="GO:0004540">
    <property type="term" value="F:RNA nuclease activity"/>
    <property type="evidence" value="ECO:0007669"/>
    <property type="project" value="InterPro"/>
</dbReference>
<keyword evidence="2 5" id="KW-0540">Nuclease</keyword>
<evidence type="ECO:0000256" key="5">
    <source>
        <dbReference type="HAMAP-Rule" id="MF_00265"/>
    </source>
</evidence>
<dbReference type="EMBL" id="BJYU01000048">
    <property type="protein sequence ID" value="GEO15783.1"/>
    <property type="molecule type" value="Genomic_DNA"/>
</dbReference>
<comment type="caution">
    <text evidence="7">The sequence shown here is derived from an EMBL/GenBank/DDBJ whole genome shotgun (WGS) entry which is preliminary data.</text>
</comment>
<dbReference type="SUPFAM" id="SSF88723">
    <property type="entry name" value="PIN domain-like"/>
    <property type="match status" value="1"/>
</dbReference>
<keyword evidence="8" id="KW-1185">Reference proteome</keyword>
<dbReference type="InterPro" id="IPR029060">
    <property type="entry name" value="PIN-like_dom_sf"/>
</dbReference>
<organism evidence="7 8">
    <name type="scientific">Microvirga aerophila</name>
    <dbReference type="NCBI Taxonomy" id="670291"/>
    <lineage>
        <taxon>Bacteria</taxon>
        <taxon>Pseudomonadati</taxon>
        <taxon>Pseudomonadota</taxon>
        <taxon>Alphaproteobacteria</taxon>
        <taxon>Hyphomicrobiales</taxon>
        <taxon>Methylobacteriaceae</taxon>
        <taxon>Microvirga</taxon>
    </lineage>
</organism>
<dbReference type="GO" id="GO:0000287">
    <property type="term" value="F:magnesium ion binding"/>
    <property type="evidence" value="ECO:0007669"/>
    <property type="project" value="UniProtKB-UniRule"/>
</dbReference>
<sequence length="129" mass="13975">MLAIDTNVIVRYLTADHPVQAPQARALIDGHEVFVGTTVLLETEWVLRSAYGYSPVQVGEALRGFAGLPRVTLEDPALAATALDWMGQGMDFADALHLAKAEGCTAFVTFDRPLARAAKRLAQVTIRQP</sequence>
<comment type="cofactor">
    <cofactor evidence="5">
        <name>Mg(2+)</name>
        <dbReference type="ChEBI" id="CHEBI:18420"/>
    </cofactor>
</comment>
<proteinExistence type="inferred from homology"/>
<dbReference type="GO" id="GO:0016787">
    <property type="term" value="F:hydrolase activity"/>
    <property type="evidence" value="ECO:0007669"/>
    <property type="project" value="UniProtKB-KW"/>
</dbReference>
<dbReference type="EC" id="3.1.-.-" evidence="5"/>
<reference evidence="7 8" key="1">
    <citation type="submission" date="2019-07" db="EMBL/GenBank/DDBJ databases">
        <title>Whole genome shotgun sequence of Microvirga aerophila NBRC 106136.</title>
        <authorList>
            <person name="Hosoyama A."/>
            <person name="Uohara A."/>
            <person name="Ohji S."/>
            <person name="Ichikawa N."/>
        </authorList>
    </citation>
    <scope>NUCLEOTIDE SEQUENCE [LARGE SCALE GENOMIC DNA]</scope>
    <source>
        <strain evidence="7 8">NBRC 106136</strain>
    </source>
</reference>
<dbReference type="CDD" id="cd18683">
    <property type="entry name" value="PIN_VapC-like"/>
    <property type="match status" value="1"/>
</dbReference>
<keyword evidence="4 5" id="KW-0378">Hydrolase</keyword>
<dbReference type="HAMAP" id="MF_00265">
    <property type="entry name" value="VapC_Nob1"/>
    <property type="match status" value="1"/>
</dbReference>
<keyword evidence="1 5" id="KW-1277">Toxin-antitoxin system</keyword>
<dbReference type="PANTHER" id="PTHR39664:SF2">
    <property type="entry name" value="NUCLEIC ACID-BINDING PROTEIN, CONTAINING PIN DOMAIN-RELATED"/>
    <property type="match status" value="1"/>
</dbReference>
<evidence type="ECO:0000256" key="1">
    <source>
        <dbReference type="ARBA" id="ARBA00022649"/>
    </source>
</evidence>
<evidence type="ECO:0000256" key="2">
    <source>
        <dbReference type="ARBA" id="ARBA00022722"/>
    </source>
</evidence>
<evidence type="ECO:0000256" key="3">
    <source>
        <dbReference type="ARBA" id="ARBA00022723"/>
    </source>
</evidence>
<keyword evidence="7" id="KW-0238">DNA-binding</keyword>
<dbReference type="InterPro" id="IPR022907">
    <property type="entry name" value="VapC_family"/>
</dbReference>
<gene>
    <name evidence="5" type="primary">vapC</name>
    <name evidence="7" type="ORF">MAE02_34790</name>
</gene>
<dbReference type="Gene3D" id="3.40.50.1010">
    <property type="entry name" value="5'-nuclease"/>
    <property type="match status" value="1"/>
</dbReference>
<evidence type="ECO:0000256" key="4">
    <source>
        <dbReference type="ARBA" id="ARBA00022801"/>
    </source>
</evidence>
<feature type="binding site" evidence="5">
    <location>
        <position position="94"/>
    </location>
    <ligand>
        <name>Mg(2+)</name>
        <dbReference type="ChEBI" id="CHEBI:18420"/>
    </ligand>
</feature>
<keyword evidence="5" id="KW-0460">Magnesium</keyword>
<keyword evidence="5" id="KW-0800">Toxin</keyword>
<feature type="binding site" evidence="5">
    <location>
        <position position="5"/>
    </location>
    <ligand>
        <name>Mg(2+)</name>
        <dbReference type="ChEBI" id="CHEBI:18420"/>
    </ligand>
</feature>
<dbReference type="RefSeq" id="WP_114187705.1">
    <property type="nucleotide sequence ID" value="NZ_BJYU01000048.1"/>
</dbReference>
<dbReference type="Pfam" id="PF01850">
    <property type="entry name" value="PIN"/>
    <property type="match status" value="1"/>
</dbReference>
<dbReference type="Proteomes" id="UP000321085">
    <property type="component" value="Unassembled WGS sequence"/>
</dbReference>
<protein>
    <recommendedName>
        <fullName evidence="5">Ribonuclease VapC</fullName>
        <shortName evidence="5">RNase VapC</shortName>
        <ecNumber evidence="5">3.1.-.-</ecNumber>
    </recommendedName>
    <alternativeName>
        <fullName evidence="5">Toxin VapC</fullName>
    </alternativeName>
</protein>
<feature type="domain" description="PIN" evidence="6">
    <location>
        <begin position="4"/>
        <end position="119"/>
    </location>
</feature>
<dbReference type="AlphaFoldDB" id="A0A512BV02"/>
<name>A0A512BV02_9HYPH</name>
<comment type="similarity">
    <text evidence="5">Belongs to the PINc/VapC protein family.</text>
</comment>
<dbReference type="PANTHER" id="PTHR39664">
    <property type="match status" value="1"/>
</dbReference>
<dbReference type="GO" id="GO:0003677">
    <property type="term" value="F:DNA binding"/>
    <property type="evidence" value="ECO:0007669"/>
    <property type="project" value="UniProtKB-KW"/>
</dbReference>
<dbReference type="OrthoDB" id="3175275at2"/>